<protein>
    <submittedName>
        <fullName evidence="2">DUF427 domain-containing protein</fullName>
    </submittedName>
</protein>
<keyword evidence="3" id="KW-1185">Reference proteome</keyword>
<accession>A0ABY4IYW5</accession>
<name>A0ABY4IYW5_9MICO</name>
<organism evidence="2 3">
    <name type="scientific">Microbacterium aurugineum</name>
    <dbReference type="NCBI Taxonomy" id="2851642"/>
    <lineage>
        <taxon>Bacteria</taxon>
        <taxon>Bacillati</taxon>
        <taxon>Actinomycetota</taxon>
        <taxon>Actinomycetes</taxon>
        <taxon>Micrococcales</taxon>
        <taxon>Microbacteriaceae</taxon>
        <taxon>Microbacterium</taxon>
    </lineage>
</organism>
<evidence type="ECO:0000313" key="2">
    <source>
        <dbReference type="EMBL" id="UPL17872.1"/>
    </source>
</evidence>
<sequence length="165" mass="17841">MRRPRPEIPAAGQESVWDYPRPPRVEPVGERITIRLAGNLIADTRDAVRVLETSHPPVYYLPMADFVPGALVEASGSSFCEFKGAARYFDVRSGDTLRQGAAWNYPHPSPGFEMLTDRVAVYAAPMDECTVGGEVVVPQPGGYYGGWVTSSVVGPFKGGPGSLGW</sequence>
<evidence type="ECO:0000313" key="3">
    <source>
        <dbReference type="Proteomes" id="UP000830631"/>
    </source>
</evidence>
<dbReference type="PANTHER" id="PTHR43058:SF1">
    <property type="entry name" value="DUF427 DOMAIN-CONTAINING PROTEIN"/>
    <property type="match status" value="1"/>
</dbReference>
<dbReference type="Gene3D" id="2.170.150.40">
    <property type="entry name" value="Domain of unknown function (DUF427)"/>
    <property type="match status" value="1"/>
</dbReference>
<dbReference type="PANTHER" id="PTHR43058">
    <property type="entry name" value="SLR0655 PROTEIN"/>
    <property type="match status" value="1"/>
</dbReference>
<dbReference type="EMBL" id="CP078078">
    <property type="protein sequence ID" value="UPL17872.1"/>
    <property type="molecule type" value="Genomic_DNA"/>
</dbReference>
<evidence type="ECO:0000259" key="1">
    <source>
        <dbReference type="Pfam" id="PF04248"/>
    </source>
</evidence>
<dbReference type="InterPro" id="IPR007361">
    <property type="entry name" value="DUF427"/>
</dbReference>
<gene>
    <name evidence="2" type="ORF">KV397_08960</name>
</gene>
<dbReference type="InterPro" id="IPR038694">
    <property type="entry name" value="DUF427_sf"/>
</dbReference>
<proteinExistence type="predicted"/>
<dbReference type="Proteomes" id="UP000830631">
    <property type="component" value="Chromosome"/>
</dbReference>
<reference evidence="2 3" key="1">
    <citation type="submission" date="2021-06" db="EMBL/GenBank/DDBJ databases">
        <title>Genome-based taxonomic framework of Microbacterium strains isolated from marine environment, the description of four new species and reclassification of four preexisting species.</title>
        <authorList>
            <person name="Lee S.D."/>
            <person name="Kim S.-M."/>
            <person name="Byeon Y.-S."/>
            <person name="Yang H.L."/>
            <person name="Kim I.S."/>
        </authorList>
    </citation>
    <scope>NUCLEOTIDE SEQUENCE [LARGE SCALE GENOMIC DNA]</scope>
    <source>
        <strain evidence="2 3">KSW4-10</strain>
    </source>
</reference>
<dbReference type="RefSeq" id="WP_131490917.1">
    <property type="nucleotide sequence ID" value="NZ_CP078078.1"/>
</dbReference>
<dbReference type="Pfam" id="PF04248">
    <property type="entry name" value="NTP_transf_9"/>
    <property type="match status" value="1"/>
</dbReference>
<feature type="domain" description="DUF427" evidence="1">
    <location>
        <begin position="33"/>
        <end position="123"/>
    </location>
</feature>